<accession>H2AXS1</accession>
<dbReference type="CDD" id="cd03062">
    <property type="entry name" value="TRX_Fd_Sucrase"/>
    <property type="match status" value="1"/>
</dbReference>
<dbReference type="PANTHER" id="PTHR31902:SF14">
    <property type="entry name" value="ACTIN PATCHES DISTAL PROTEIN 1"/>
    <property type="match status" value="1"/>
</dbReference>
<sequence length="318" mass="36556">MMGFKDLLGLNKSKKDSIDAEALDDIAHEIDVCDIESICSGGSCQSDGEEDDDIKKGEEVFSKLKIDYSTPLFNSSKVPKLHFIVPTSQIDWEHDACMEKKDSVQYKINNWCQENFDEFKDLNIGDKFTCSVTSMPIDIMDIDVMRGLKNNVLILPYFIWMNDLKSENVEQTLNELVPELLKHDLNKEQLFEKFSYLSDAREKSFVFICSHTTRDKRCGITAPYMKRIFDKLLKENGLYRDNSDFRPDGVKVEFINHVGGHKFAGNVQIYLKDTMTLVWLGRVTPKDIPTIFSSLVLPENPALPLPAKVRCVKKYQKW</sequence>
<dbReference type="Proteomes" id="UP000005220">
    <property type="component" value="Chromosome 7"/>
</dbReference>
<protein>
    <recommendedName>
        <fullName evidence="3">Actin patches distal protein 1</fullName>
    </recommendedName>
</protein>
<dbReference type="FunCoup" id="H2AXS1">
    <property type="interactions" value="64"/>
</dbReference>
<dbReference type="OrthoDB" id="10253744at2759"/>
<dbReference type="EMBL" id="HE650827">
    <property type="protein sequence ID" value="CCF59171.1"/>
    <property type="molecule type" value="Genomic_DNA"/>
</dbReference>
<reference evidence="1 2" key="1">
    <citation type="journal article" date="2011" name="Proc. Natl. Acad. Sci. U.S.A.">
        <title>Evolutionary erosion of yeast sex chromosomes by mating-type switching accidents.</title>
        <authorList>
            <person name="Gordon J.L."/>
            <person name="Armisen D."/>
            <person name="Proux-Wera E."/>
            <person name="Oheigeartaigh S.S."/>
            <person name="Byrne K.P."/>
            <person name="Wolfe K.H."/>
        </authorList>
    </citation>
    <scope>NUCLEOTIDE SEQUENCE [LARGE SCALE GENOMIC DNA]</scope>
    <source>
        <strain evidence="2">ATCC 22294 / BCRC 22015 / CBS 2517 / CECT 1963 / NBRC 1671 / NRRL Y-8276</strain>
    </source>
</reference>
<dbReference type="GeneID" id="13887151"/>
<dbReference type="Pfam" id="PF06999">
    <property type="entry name" value="Suc_Fer-like"/>
    <property type="match status" value="1"/>
</dbReference>
<evidence type="ECO:0000313" key="2">
    <source>
        <dbReference type="Proteomes" id="UP000005220"/>
    </source>
</evidence>
<evidence type="ECO:0008006" key="3">
    <source>
        <dbReference type="Google" id="ProtNLM"/>
    </source>
</evidence>
<dbReference type="AlphaFoldDB" id="H2AXS1"/>
<keyword evidence="2" id="KW-1185">Reference proteome</keyword>
<dbReference type="Gene3D" id="3.40.30.10">
    <property type="entry name" value="Glutaredoxin"/>
    <property type="match status" value="1"/>
</dbReference>
<dbReference type="InterPro" id="IPR009737">
    <property type="entry name" value="Aim32/Apd1-like"/>
</dbReference>
<dbReference type="eggNOG" id="ENOG502QT0V">
    <property type="taxonomic scope" value="Eukaryota"/>
</dbReference>
<dbReference type="HOGENOM" id="CLU_033921_1_0_1"/>
<name>H2AXS1_KAZAF</name>
<dbReference type="PANTHER" id="PTHR31902">
    <property type="entry name" value="ACTIN PATCHES DISTAL PROTEIN 1"/>
    <property type="match status" value="1"/>
</dbReference>
<dbReference type="SUPFAM" id="SSF52833">
    <property type="entry name" value="Thioredoxin-like"/>
    <property type="match status" value="1"/>
</dbReference>
<dbReference type="GO" id="GO:0005829">
    <property type="term" value="C:cytosol"/>
    <property type="evidence" value="ECO:0007669"/>
    <property type="project" value="EnsemblFungi"/>
</dbReference>
<gene>
    <name evidence="1" type="primary">KAFR0G01370</name>
    <name evidence="1" type="ORF">KAFR_0G01370</name>
</gene>
<organism evidence="1 2">
    <name type="scientific">Kazachstania africana (strain ATCC 22294 / BCRC 22015 / CBS 2517 / CECT 1963 / NBRC 1671 / NRRL Y-8276)</name>
    <name type="common">Yeast</name>
    <name type="synonym">Kluyveromyces africanus</name>
    <dbReference type="NCBI Taxonomy" id="1071382"/>
    <lineage>
        <taxon>Eukaryota</taxon>
        <taxon>Fungi</taxon>
        <taxon>Dikarya</taxon>
        <taxon>Ascomycota</taxon>
        <taxon>Saccharomycotina</taxon>
        <taxon>Saccharomycetes</taxon>
        <taxon>Saccharomycetales</taxon>
        <taxon>Saccharomycetaceae</taxon>
        <taxon>Kazachstania</taxon>
    </lineage>
</organism>
<proteinExistence type="predicted"/>
<dbReference type="InParanoid" id="H2AXS1"/>
<dbReference type="KEGG" id="kaf:KAFR_0G01370"/>
<dbReference type="RefSeq" id="XP_003958306.1">
    <property type="nucleotide sequence ID" value="XM_003958257.1"/>
</dbReference>
<dbReference type="InterPro" id="IPR036249">
    <property type="entry name" value="Thioredoxin-like_sf"/>
</dbReference>
<dbReference type="STRING" id="1071382.H2AXS1"/>
<evidence type="ECO:0000313" key="1">
    <source>
        <dbReference type="EMBL" id="CCF59171.1"/>
    </source>
</evidence>